<dbReference type="SUPFAM" id="SSF53271">
    <property type="entry name" value="PRTase-like"/>
    <property type="match status" value="1"/>
</dbReference>
<reference evidence="1" key="1">
    <citation type="submission" date="2016-10" db="EMBL/GenBank/DDBJ databases">
        <title>Sequence of Gallionella enrichment culture.</title>
        <authorList>
            <person name="Poehlein A."/>
            <person name="Muehling M."/>
            <person name="Daniel R."/>
        </authorList>
    </citation>
    <scope>NUCLEOTIDE SEQUENCE</scope>
</reference>
<name>A0A1J5SPV3_9ZZZZ</name>
<dbReference type="AlphaFoldDB" id="A0A1J5SPV3"/>
<dbReference type="InterPro" id="IPR029057">
    <property type="entry name" value="PRTase-like"/>
</dbReference>
<protein>
    <submittedName>
        <fullName evidence="1">Uncharacterized protein</fullName>
    </submittedName>
</protein>
<dbReference type="Gene3D" id="3.40.50.2020">
    <property type="match status" value="1"/>
</dbReference>
<comment type="caution">
    <text evidence="1">The sequence shown here is derived from an EMBL/GenBank/DDBJ whole genome shotgun (WGS) entry which is preliminary data.</text>
</comment>
<proteinExistence type="predicted"/>
<dbReference type="CDD" id="cd06223">
    <property type="entry name" value="PRTases_typeI"/>
    <property type="match status" value="1"/>
</dbReference>
<sequence length="585" mass="65317">MRVYSFPKNIVPISCFKDDRTLKRHPDYRAAKAGDIQAAIRIVLDLVTPEAIAAARLQYGEDVVYLPVMAQEMAGHNQIPNALAMHYAAKAGGVKGSGIFQMNKTFHAGADAMERLIARAEFAGDVVRGKRYVLVDDVSTMGCTLADLASYIQENGGIVAGTVLLTNASRTGRMNAIIRTINRLGGRHGQQPIKELFGIEPDALTCDESQYLIGFRTTDELRNRAASASAERRRRIAAKTLSWCRNTAPLAPTPYSCPSTSGNIEDLSGALPEKEWLSIGAIVEEVERLLKPFATEVPVLIRDSATEIGGITKTEDGVTSATVFGGRLFLFRDGLSDRFAVGRALGHELFHFGLRRFLTEREYIAQMIYLYMSDEWVRNKANAWLITDEALHLSQTKSPDYMRARAVDEALAELAEILYTEPTGYQNNTILAKTKRVVSEWIARIAESFGFKEAATAWRGYAAQHGARDLIVSIFKKLREGEPPPTLNTNWHYSDPAFMISAQRMPCYQFRNNVEKPKYFFQPKGLNNVRMKHEDADVRLAVVKFGDLDEAQFEHALDDRDTRVREAADQRMKALQPSSPGMKLR</sequence>
<dbReference type="InterPro" id="IPR000836">
    <property type="entry name" value="PRTase_dom"/>
</dbReference>
<evidence type="ECO:0000313" key="1">
    <source>
        <dbReference type="EMBL" id="OIR06056.1"/>
    </source>
</evidence>
<dbReference type="EMBL" id="MLJW01000046">
    <property type="protein sequence ID" value="OIR06056.1"/>
    <property type="molecule type" value="Genomic_DNA"/>
</dbReference>
<gene>
    <name evidence="1" type="ORF">GALL_118530</name>
</gene>
<organism evidence="1">
    <name type="scientific">mine drainage metagenome</name>
    <dbReference type="NCBI Taxonomy" id="410659"/>
    <lineage>
        <taxon>unclassified sequences</taxon>
        <taxon>metagenomes</taxon>
        <taxon>ecological metagenomes</taxon>
    </lineage>
</organism>
<accession>A0A1J5SPV3</accession>